<protein>
    <submittedName>
        <fullName evidence="1">Glutamate synthase</fullName>
    </submittedName>
</protein>
<dbReference type="PATRIC" id="fig|1839936.3.peg.790"/>
<gene>
    <name evidence="1" type="ORF">SBU_000781</name>
</gene>
<reference evidence="1" key="1">
    <citation type="submission" date="2016-05" db="EMBL/GenBank/DDBJ databases">
        <title>Microbial consortia oxidize butane by reversing methanogenesis.</title>
        <authorList>
            <person name="Laso-Perez R."/>
            <person name="Richter M."/>
            <person name="Wegener G."/>
            <person name="Musat F."/>
        </authorList>
    </citation>
    <scope>NUCLEOTIDE SEQUENCE [LARGE SCALE GENOMIC DNA]</scope>
    <source>
        <strain evidence="1">BOX1</strain>
    </source>
</reference>
<dbReference type="AlphaFoldDB" id="A0A1F2P4K9"/>
<dbReference type="Proteomes" id="UP000185779">
    <property type="component" value="Unassembled WGS sequence"/>
</dbReference>
<dbReference type="EMBL" id="LYOR01000003">
    <property type="protein sequence ID" value="OFV66239.1"/>
    <property type="molecule type" value="Genomic_DNA"/>
</dbReference>
<dbReference type="STRING" id="1839936.SBU_000781"/>
<organism evidence="1 2">
    <name type="scientific">Candidatus Syntropharchaeum butanivorans</name>
    <dbReference type="NCBI Taxonomy" id="1839936"/>
    <lineage>
        <taxon>Archaea</taxon>
        <taxon>Methanobacteriati</taxon>
        <taxon>Methanobacteriota</taxon>
        <taxon>Stenosarchaea group</taxon>
        <taxon>Methanomicrobia</taxon>
        <taxon>Methanosarcinales</taxon>
        <taxon>ANME-2 cluster</taxon>
        <taxon>Candidatus Syntropharchaeum</taxon>
    </lineage>
</organism>
<proteinExistence type="predicted"/>
<keyword evidence="2" id="KW-1185">Reference proteome</keyword>
<comment type="caution">
    <text evidence="1">The sequence shown here is derived from an EMBL/GenBank/DDBJ whole genome shotgun (WGS) entry which is preliminary data.</text>
</comment>
<sequence length="120" mass="13640">MDPELEFDAAGKVKKSPEMDRRIEMYRRFHEGYGEVLVQANVEDTRLGVPECIASKHNLERIELKKWGYGAKSTSGEIKVKAIERAIELKRRGYIVLPDPEDAAIKEAYKRGGTGQESCR</sequence>
<evidence type="ECO:0000313" key="1">
    <source>
        <dbReference type="EMBL" id="OFV66239.1"/>
    </source>
</evidence>
<name>A0A1F2P4K9_9EURY</name>
<accession>A0A1F2P4K9</accession>
<evidence type="ECO:0000313" key="2">
    <source>
        <dbReference type="Proteomes" id="UP000185779"/>
    </source>
</evidence>